<dbReference type="EMBL" id="BJWL01000016">
    <property type="protein sequence ID" value="GFZ04329.1"/>
    <property type="molecule type" value="Genomic_DNA"/>
</dbReference>
<dbReference type="AlphaFoldDB" id="A0A7J0G062"/>
<evidence type="ECO:0000313" key="2">
    <source>
        <dbReference type="Proteomes" id="UP000585474"/>
    </source>
</evidence>
<evidence type="ECO:0000313" key="1">
    <source>
        <dbReference type="EMBL" id="GFZ04329.1"/>
    </source>
</evidence>
<dbReference type="OrthoDB" id="1739339at2759"/>
<sequence length="142" mass="15597">MAGRPLLAVPAHLGDALSPLAAATPSNTPGSQTFRRTANEYYLSRTSGGFHSFTNPYFEQSGFDLGRLDRLSFRAMFLETIMRLICWEKFNFCLGVMMGMVDDVEPPRPVGLSRLFKYSTKLDMVLVILGCLGALINGGSLP</sequence>
<name>A0A7J0G062_9ERIC</name>
<gene>
    <name evidence="1" type="ORF">Acr_16g0009530</name>
</gene>
<keyword evidence="2" id="KW-1185">Reference proteome</keyword>
<accession>A0A7J0G062</accession>
<protein>
    <submittedName>
        <fullName evidence="1">Uncharacterized protein</fullName>
    </submittedName>
</protein>
<reference evidence="1 2" key="1">
    <citation type="submission" date="2019-07" db="EMBL/GenBank/DDBJ databases">
        <title>De Novo Assembly of kiwifruit Actinidia rufa.</title>
        <authorList>
            <person name="Sugita-Konishi S."/>
            <person name="Sato K."/>
            <person name="Mori E."/>
            <person name="Abe Y."/>
            <person name="Kisaki G."/>
            <person name="Hamano K."/>
            <person name="Suezawa K."/>
            <person name="Otani M."/>
            <person name="Fukuda T."/>
            <person name="Manabe T."/>
            <person name="Gomi K."/>
            <person name="Tabuchi M."/>
            <person name="Akimitsu K."/>
            <person name="Kataoka I."/>
        </authorList>
    </citation>
    <scope>NUCLEOTIDE SEQUENCE [LARGE SCALE GENOMIC DNA]</scope>
    <source>
        <strain evidence="2">cv. Fuchu</strain>
    </source>
</reference>
<dbReference type="Proteomes" id="UP000585474">
    <property type="component" value="Unassembled WGS sequence"/>
</dbReference>
<proteinExistence type="predicted"/>
<organism evidence="1 2">
    <name type="scientific">Actinidia rufa</name>
    <dbReference type="NCBI Taxonomy" id="165716"/>
    <lineage>
        <taxon>Eukaryota</taxon>
        <taxon>Viridiplantae</taxon>
        <taxon>Streptophyta</taxon>
        <taxon>Embryophyta</taxon>
        <taxon>Tracheophyta</taxon>
        <taxon>Spermatophyta</taxon>
        <taxon>Magnoliopsida</taxon>
        <taxon>eudicotyledons</taxon>
        <taxon>Gunneridae</taxon>
        <taxon>Pentapetalae</taxon>
        <taxon>asterids</taxon>
        <taxon>Ericales</taxon>
        <taxon>Actinidiaceae</taxon>
        <taxon>Actinidia</taxon>
    </lineage>
</organism>
<comment type="caution">
    <text evidence="1">The sequence shown here is derived from an EMBL/GenBank/DDBJ whole genome shotgun (WGS) entry which is preliminary data.</text>
</comment>